<dbReference type="PIRSF" id="PIRSF006380">
    <property type="entry name" value="UCP006380"/>
    <property type="match status" value="1"/>
</dbReference>
<evidence type="ECO:0000313" key="1">
    <source>
        <dbReference type="EMBL" id="GAI37027.1"/>
    </source>
</evidence>
<dbReference type="PANTHER" id="PTHR39518:SF2">
    <property type="entry name" value="UPF0215 PROTEIN MJ1150"/>
    <property type="match status" value="1"/>
</dbReference>
<feature type="non-terminal residue" evidence="1">
    <location>
        <position position="1"/>
    </location>
</feature>
<dbReference type="AlphaFoldDB" id="X1MZ70"/>
<dbReference type="InterPro" id="IPR002802">
    <property type="entry name" value="Endo_dU"/>
</dbReference>
<gene>
    <name evidence="1" type="ORF">S06H3_40379</name>
</gene>
<reference evidence="1" key="1">
    <citation type="journal article" date="2014" name="Front. Microbiol.">
        <title>High frequency of phylogenetically diverse reductive dehalogenase-homologous genes in deep subseafloor sedimentary metagenomes.</title>
        <authorList>
            <person name="Kawai M."/>
            <person name="Futagami T."/>
            <person name="Toyoda A."/>
            <person name="Takaki Y."/>
            <person name="Nishi S."/>
            <person name="Hori S."/>
            <person name="Arai W."/>
            <person name="Tsubouchi T."/>
            <person name="Morono Y."/>
            <person name="Uchiyama I."/>
            <person name="Ito T."/>
            <person name="Fujiyama A."/>
            <person name="Inagaki F."/>
            <person name="Takami H."/>
        </authorList>
    </citation>
    <scope>NUCLEOTIDE SEQUENCE</scope>
    <source>
        <strain evidence="1">Expedition CK06-06</strain>
    </source>
</reference>
<comment type="caution">
    <text evidence="1">The sequence shown here is derived from an EMBL/GenBank/DDBJ whole genome shotgun (WGS) entry which is preliminary data.</text>
</comment>
<protein>
    <submittedName>
        <fullName evidence="1">Uncharacterized protein</fullName>
    </submittedName>
</protein>
<dbReference type="PANTHER" id="PTHR39518">
    <property type="entry name" value="UPF0215 PROTEIN MJ1150"/>
    <property type="match status" value="1"/>
</dbReference>
<sequence length="175" mass="19550">AKGTVPLIGTVFRGGQWLDGVLSTTIEQDGTDVTERVVEMINRSRHRGQLRIVMADGVTFAGFNVLDAKKVFEQTGLPIIIVSRELPNMVDVRKAIKHLPNWRERWKIIKSSGKIYPVRTKPRAEPVYMQFVGMGRADAEQVVKLSSTRSLIPEPLRVAHLIATAMVRGESYGRA</sequence>
<dbReference type="HAMAP" id="MF_00582">
    <property type="entry name" value="UPF0215"/>
    <property type="match status" value="1"/>
</dbReference>
<accession>X1MZ70</accession>
<dbReference type="EMBL" id="BARV01024782">
    <property type="protein sequence ID" value="GAI37027.1"/>
    <property type="molecule type" value="Genomic_DNA"/>
</dbReference>
<dbReference type="Pfam" id="PF01949">
    <property type="entry name" value="Endo_dU"/>
    <property type="match status" value="1"/>
</dbReference>
<organism evidence="1">
    <name type="scientific">marine sediment metagenome</name>
    <dbReference type="NCBI Taxonomy" id="412755"/>
    <lineage>
        <taxon>unclassified sequences</taxon>
        <taxon>metagenomes</taxon>
        <taxon>ecological metagenomes</taxon>
    </lineage>
</organism>
<name>X1MZ70_9ZZZZ</name>
<proteinExistence type="inferred from homology"/>
<dbReference type="Gene3D" id="3.30.2170.10">
    <property type="entry name" value="archaeoglobus fulgidus dsm 4304 superfamily"/>
    <property type="match status" value="1"/>
</dbReference>